<dbReference type="AlphaFoldDB" id="A0A0D0IL95"/>
<organism evidence="2 3">
    <name type="scientific">Leucobacter komagatae</name>
    <dbReference type="NCBI Taxonomy" id="55969"/>
    <lineage>
        <taxon>Bacteria</taxon>
        <taxon>Bacillati</taxon>
        <taxon>Actinomycetota</taxon>
        <taxon>Actinomycetes</taxon>
        <taxon>Micrococcales</taxon>
        <taxon>Microbacteriaceae</taxon>
        <taxon>Leucobacter</taxon>
    </lineage>
</organism>
<evidence type="ECO:0000313" key="2">
    <source>
        <dbReference type="EMBL" id="KIP51892.1"/>
    </source>
</evidence>
<proteinExistence type="predicted"/>
<dbReference type="EMBL" id="JXSQ01000020">
    <property type="protein sequence ID" value="KIP51892.1"/>
    <property type="molecule type" value="Genomic_DNA"/>
</dbReference>
<feature type="transmembrane region" description="Helical" evidence="1">
    <location>
        <begin position="107"/>
        <end position="125"/>
    </location>
</feature>
<gene>
    <name evidence="2" type="ORF">SD72_12730</name>
</gene>
<accession>A0A0D0IL95</accession>
<evidence type="ECO:0000256" key="1">
    <source>
        <dbReference type="SAM" id="Phobius"/>
    </source>
</evidence>
<protein>
    <recommendedName>
        <fullName evidence="4">Transporter family-2 protein</fullName>
    </recommendedName>
</protein>
<dbReference type="OrthoDB" id="6463253at2"/>
<keyword evidence="1" id="KW-0472">Membrane</keyword>
<evidence type="ECO:0000313" key="3">
    <source>
        <dbReference type="Proteomes" id="UP000032120"/>
    </source>
</evidence>
<dbReference type="GO" id="GO:0005886">
    <property type="term" value="C:plasma membrane"/>
    <property type="evidence" value="ECO:0007669"/>
    <property type="project" value="TreeGrafter"/>
</dbReference>
<dbReference type="PANTHER" id="PTHR34821:SF2">
    <property type="entry name" value="INNER MEMBRANE PROTEIN YDCZ"/>
    <property type="match status" value="1"/>
</dbReference>
<feature type="transmembrane region" description="Helical" evidence="1">
    <location>
        <begin position="201"/>
        <end position="226"/>
    </location>
</feature>
<feature type="transmembrane region" description="Helical" evidence="1">
    <location>
        <begin position="137"/>
        <end position="159"/>
    </location>
</feature>
<feature type="transmembrane region" description="Helical" evidence="1">
    <location>
        <begin position="39"/>
        <end position="60"/>
    </location>
</feature>
<evidence type="ECO:0008006" key="4">
    <source>
        <dbReference type="Google" id="ProtNLM"/>
    </source>
</evidence>
<dbReference type="Pfam" id="PF04657">
    <property type="entry name" value="DMT_YdcZ"/>
    <property type="match status" value="2"/>
</dbReference>
<feature type="transmembrane region" description="Helical" evidence="1">
    <location>
        <begin position="165"/>
        <end position="189"/>
    </location>
</feature>
<keyword evidence="1" id="KW-1133">Transmembrane helix</keyword>
<keyword evidence="3" id="KW-1185">Reference proteome</keyword>
<feature type="transmembrane region" description="Helical" evidence="1">
    <location>
        <begin position="232"/>
        <end position="252"/>
    </location>
</feature>
<feature type="transmembrane region" description="Helical" evidence="1">
    <location>
        <begin position="259"/>
        <end position="279"/>
    </location>
</feature>
<name>A0A0D0IL95_9MICO</name>
<keyword evidence="1" id="KW-0812">Transmembrane</keyword>
<dbReference type="RefSeq" id="WP_042544840.1">
    <property type="nucleotide sequence ID" value="NZ_JXSQ01000020.1"/>
</dbReference>
<feature type="transmembrane region" description="Helical" evidence="1">
    <location>
        <begin position="285"/>
        <end position="305"/>
    </location>
</feature>
<dbReference type="PANTHER" id="PTHR34821">
    <property type="entry name" value="INNER MEMBRANE PROTEIN YDCZ"/>
    <property type="match status" value="1"/>
</dbReference>
<dbReference type="InterPro" id="IPR006750">
    <property type="entry name" value="YdcZ"/>
</dbReference>
<comment type="caution">
    <text evidence="2">The sequence shown here is derived from an EMBL/GenBank/DDBJ whole genome shotgun (WGS) entry which is preliminary data.</text>
</comment>
<reference evidence="2 3" key="1">
    <citation type="submission" date="2015-01" db="EMBL/GenBank/DDBJ databases">
        <title>Draft genome sequence of Leucobacter komagatae strain VKM ST2845.</title>
        <authorList>
            <person name="Karlyshev A.V."/>
            <person name="Kudryashova E.B."/>
        </authorList>
    </citation>
    <scope>NUCLEOTIDE SEQUENCE [LARGE SCALE GENOMIC DNA]</scope>
    <source>
        <strain evidence="2 3">VKM ST2845</strain>
    </source>
</reference>
<dbReference type="Proteomes" id="UP000032120">
    <property type="component" value="Unassembled WGS sequence"/>
</dbReference>
<sequence>MAHPKLQLAAALVGSGLAGVLVALQSRINGGLSQEMGNGFLAAAISFGGGLVVICLALALSRRGRAGLRRMRDEVAAGRLPRWALFGGAGGAFLVLSQGLIAPVTGVALFTVGIVAGQVSGGLVMDRLGLGPGGRILATPTRLIGAALAIVAVVVTVVGSFDPGLVLLVLVPVAVGVGVSAQSMVNGLVRSAAQSAMTATFMNFVVGTVLLLAAATVSVIVGGWPTQWPSEFWLYCGGFIGVIFIAVAAILVRRAGVLLLSMSNVAGQLVAAIAFEVGFPLADGLTPALVAGTAVALIAVITAALPSKPLGQG</sequence>
<feature type="transmembrane region" description="Helical" evidence="1">
    <location>
        <begin position="80"/>
        <end position="101"/>
    </location>
</feature>